<dbReference type="Proteomes" id="UP000824120">
    <property type="component" value="Chromosome 1"/>
</dbReference>
<accession>A0A9J6AWU2</accession>
<keyword evidence="3" id="KW-1185">Reference proteome</keyword>
<comment type="caution">
    <text evidence="2">The sequence shown here is derived from an EMBL/GenBank/DDBJ whole genome shotgun (WGS) entry which is preliminary data.</text>
</comment>
<dbReference type="EMBL" id="JACXVP010000001">
    <property type="protein sequence ID" value="KAG5628936.1"/>
    <property type="molecule type" value="Genomic_DNA"/>
</dbReference>
<name>A0A9J6AWU2_SOLCO</name>
<organism evidence="2 3">
    <name type="scientific">Solanum commersonii</name>
    <name type="common">Commerson's wild potato</name>
    <name type="synonym">Commerson's nightshade</name>
    <dbReference type="NCBI Taxonomy" id="4109"/>
    <lineage>
        <taxon>Eukaryota</taxon>
        <taxon>Viridiplantae</taxon>
        <taxon>Streptophyta</taxon>
        <taxon>Embryophyta</taxon>
        <taxon>Tracheophyta</taxon>
        <taxon>Spermatophyta</taxon>
        <taxon>Magnoliopsida</taxon>
        <taxon>eudicotyledons</taxon>
        <taxon>Gunneridae</taxon>
        <taxon>Pentapetalae</taxon>
        <taxon>asterids</taxon>
        <taxon>lamiids</taxon>
        <taxon>Solanales</taxon>
        <taxon>Solanaceae</taxon>
        <taxon>Solanoideae</taxon>
        <taxon>Solaneae</taxon>
        <taxon>Solanum</taxon>
    </lineage>
</organism>
<evidence type="ECO:0000313" key="3">
    <source>
        <dbReference type="Proteomes" id="UP000824120"/>
    </source>
</evidence>
<gene>
    <name evidence="2" type="ORF">H5410_000653</name>
</gene>
<evidence type="ECO:0000256" key="1">
    <source>
        <dbReference type="SAM" id="Phobius"/>
    </source>
</evidence>
<protein>
    <submittedName>
        <fullName evidence="2">Uncharacterized protein</fullName>
    </submittedName>
</protein>
<dbReference type="AlphaFoldDB" id="A0A9J6AWU2"/>
<proteinExistence type="predicted"/>
<dbReference type="OrthoDB" id="1304245at2759"/>
<reference evidence="2 3" key="1">
    <citation type="submission" date="2020-09" db="EMBL/GenBank/DDBJ databases">
        <title>De no assembly of potato wild relative species, Solanum commersonii.</title>
        <authorList>
            <person name="Cho K."/>
        </authorList>
    </citation>
    <scope>NUCLEOTIDE SEQUENCE [LARGE SCALE GENOMIC DNA]</scope>
    <source>
        <strain evidence="2">LZ3.2</strain>
        <tissue evidence="2">Leaf</tissue>
    </source>
</reference>
<keyword evidence="1" id="KW-1133">Transmembrane helix</keyword>
<keyword evidence="1" id="KW-0812">Transmembrane</keyword>
<sequence length="206" mass="22325">MSNLSISTSSDANVFCRCRVNAELKTSWTQLNIGRRFFCCTNTKFNYFDNLCREEVDAIIVDASKSTPSTASGSNSFLLSSLSSSELSIYCSSPPNLPTYLAALFLPMSSNPLSTPATLRIIFSVGTCFFLCNLVLLSFLRVLNSSSISESSSFGITNSCELSLISQFVSTPSRSDGSSTPTSTLIFSDWASSSTLILCEFSTHPH</sequence>
<feature type="transmembrane region" description="Helical" evidence="1">
    <location>
        <begin position="121"/>
        <end position="143"/>
    </location>
</feature>
<keyword evidence="1" id="KW-0472">Membrane</keyword>
<evidence type="ECO:0000313" key="2">
    <source>
        <dbReference type="EMBL" id="KAG5628936.1"/>
    </source>
</evidence>